<name>A0A6L2NGV3_TANCI</name>
<evidence type="ECO:0000313" key="3">
    <source>
        <dbReference type="EMBL" id="GEU85521.1"/>
    </source>
</evidence>
<gene>
    <name evidence="3" type="ORF">Tci_057499</name>
</gene>
<dbReference type="AlphaFoldDB" id="A0A6L2NGV3"/>
<keyword evidence="1" id="KW-0175">Coiled coil</keyword>
<feature type="region of interest" description="Disordered" evidence="2">
    <location>
        <begin position="570"/>
        <end position="602"/>
    </location>
</feature>
<proteinExistence type="predicted"/>
<evidence type="ECO:0000256" key="2">
    <source>
        <dbReference type="SAM" id="MobiDB-lite"/>
    </source>
</evidence>
<feature type="region of interest" description="Disordered" evidence="2">
    <location>
        <begin position="664"/>
        <end position="717"/>
    </location>
</feature>
<comment type="caution">
    <text evidence="3">The sequence shown here is derived from an EMBL/GenBank/DDBJ whole genome shotgun (WGS) entry which is preliminary data.</text>
</comment>
<organism evidence="3">
    <name type="scientific">Tanacetum cinerariifolium</name>
    <name type="common">Dalmatian daisy</name>
    <name type="synonym">Chrysanthemum cinerariifolium</name>
    <dbReference type="NCBI Taxonomy" id="118510"/>
    <lineage>
        <taxon>Eukaryota</taxon>
        <taxon>Viridiplantae</taxon>
        <taxon>Streptophyta</taxon>
        <taxon>Embryophyta</taxon>
        <taxon>Tracheophyta</taxon>
        <taxon>Spermatophyta</taxon>
        <taxon>Magnoliopsida</taxon>
        <taxon>eudicotyledons</taxon>
        <taxon>Gunneridae</taxon>
        <taxon>Pentapetalae</taxon>
        <taxon>asterids</taxon>
        <taxon>campanulids</taxon>
        <taxon>Asterales</taxon>
        <taxon>Asteraceae</taxon>
        <taxon>Asteroideae</taxon>
        <taxon>Anthemideae</taxon>
        <taxon>Anthemidinae</taxon>
        <taxon>Tanacetum</taxon>
    </lineage>
</organism>
<protein>
    <submittedName>
        <fullName evidence="3">Synaptobrevin, longin-like domain protein</fullName>
    </submittedName>
</protein>
<feature type="coiled-coil region" evidence="1">
    <location>
        <begin position="278"/>
        <end position="312"/>
    </location>
</feature>
<accession>A0A6L2NGV3</accession>
<dbReference type="EMBL" id="BKCJ010009125">
    <property type="protein sequence ID" value="GEU85521.1"/>
    <property type="molecule type" value="Genomic_DNA"/>
</dbReference>
<feature type="compositionally biased region" description="Basic residues" evidence="2">
    <location>
        <begin position="687"/>
        <end position="699"/>
    </location>
</feature>
<reference evidence="3" key="1">
    <citation type="journal article" date="2019" name="Sci. Rep.">
        <title>Draft genome of Tanacetum cinerariifolium, the natural source of mosquito coil.</title>
        <authorList>
            <person name="Yamashiro T."/>
            <person name="Shiraishi A."/>
            <person name="Satake H."/>
            <person name="Nakayama K."/>
        </authorList>
    </citation>
    <scope>NUCLEOTIDE SEQUENCE</scope>
</reference>
<sequence length="994" mass="110859">MAELHFNNDHNKVAYLLKPTESLGFHQIIDFMNGLYIVYALTANPTIYASVVRQVWGSASEVSLPDGVRGLVATIDGTAYTVTKASIRSALQLDDLNAIDTMTNAEIFAGLQNIGYTTEEKFTFFKNKFSPQWKFFIHTLIHCLSPKSGSWNQFASNIAIALICLSTGRKYKFSNMIFNVASHPSPDPMPSSPRQSSPPLCLLVLHLPLEDDDTGGAYFHESPPHPHPATPTFSPTIGVAEEPLTLTSLLALFPTCLQRIANLEAELKATKILHRDTVVLFAKRIKKLESKLKSKQRKLVLSDSENEEEERQSKELDALLDLANVSLHEPSLSTTSSKPANPEHPTTLDAVLTLSQSKARARAATIIYKRLKKQQSSSGLNFTDADIPAGGLDSAGGLDFAETLLKTKQLLLFLHLSQLQLLRNWLINRLPFLKLKDKNYLSRNSNKALMLNKSTLIVVGPKGESMASAAQSTHRQAELDRVALNLTNEEWIGLVDQVRANPTLFDELLGADVSEDTFSVRMVELMNRRRKAIIEMKAKAKREKPMTPAQQKEFMRTFIRRAVDLATAKAQHQQLKRSGETLESSESNKLKSSHSTTQPAEMQETTYVSAGATIAAGDLIPAVTSVYVASSISAGVPIAADVSISAGAFGTASQASVPIIELLDSPPKDTSLPLDPEIEEQDVPLRKSSRKKSIARKRTLPSPSKPKSDALSFDEDDPEAEFKRYLRQASDDDEPAEPVSLALVSDITTWEIIPTEFGRGKIHVITSADGTVKRFSTLRELMYWAGRADLMVLYGLVSAKYKTERATAGDIMYMFVNKKYPLTPETIQQMLNHGLEIDRDPSDLLKVCRALTMPAWVHNCPAFKLEEIVMAMMTCLKSSGVYYQCFTVKCGLLMFTRSIVIQRRVEDLQLSVESYQKKLNLTRPDTYRSDLKRKEAYIAYSNPIGFIYQNKHKQNRLMRIDELHKFSDGTLIDVRTALDDRLKGIRMKYLPRSI</sequence>
<evidence type="ECO:0000256" key="1">
    <source>
        <dbReference type="SAM" id="Coils"/>
    </source>
</evidence>